<dbReference type="PROSITE" id="PS50850">
    <property type="entry name" value="MFS"/>
    <property type="match status" value="1"/>
</dbReference>
<comment type="subcellular location">
    <subcellularLocation>
        <location evidence="1">Membrane</location>
        <topology evidence="1">Multi-pass membrane protein</topology>
    </subcellularLocation>
</comment>
<dbReference type="AlphaFoldDB" id="A0A179IIU9"/>
<feature type="transmembrane region" description="Helical" evidence="6">
    <location>
        <begin position="250"/>
        <end position="270"/>
    </location>
</feature>
<comment type="caution">
    <text evidence="8">The sequence shown here is derived from an EMBL/GenBank/DDBJ whole genome shotgun (WGS) entry which is preliminary data.</text>
</comment>
<feature type="transmembrane region" description="Helical" evidence="6">
    <location>
        <begin position="480"/>
        <end position="500"/>
    </location>
</feature>
<dbReference type="InterPro" id="IPR036259">
    <property type="entry name" value="MFS_trans_sf"/>
</dbReference>
<evidence type="ECO:0000256" key="6">
    <source>
        <dbReference type="SAM" id="Phobius"/>
    </source>
</evidence>
<evidence type="ECO:0000256" key="2">
    <source>
        <dbReference type="ARBA" id="ARBA00022448"/>
    </source>
</evidence>
<accession>A0A179IIU9</accession>
<reference evidence="8 9" key="1">
    <citation type="submission" date="2016-03" db="EMBL/GenBank/DDBJ databases">
        <title>Fine-scale spatial genetic structure of a fungal parasite of coffee scale insects.</title>
        <authorList>
            <person name="Jackson D."/>
            <person name="Zemenick K.A."/>
            <person name="Malloure B."/>
            <person name="Quandt C.A."/>
            <person name="James T.Y."/>
        </authorList>
    </citation>
    <scope>NUCLEOTIDE SEQUENCE [LARGE SCALE GENOMIC DNA]</scope>
    <source>
        <strain evidence="8 9">UM487</strain>
    </source>
</reference>
<dbReference type="Pfam" id="PF07690">
    <property type="entry name" value="MFS_1"/>
    <property type="match status" value="1"/>
</dbReference>
<name>A0A179IIU9_CORDF</name>
<dbReference type="InterPro" id="IPR020846">
    <property type="entry name" value="MFS_dom"/>
</dbReference>
<dbReference type="GO" id="GO:0022857">
    <property type="term" value="F:transmembrane transporter activity"/>
    <property type="evidence" value="ECO:0007669"/>
    <property type="project" value="InterPro"/>
</dbReference>
<feature type="transmembrane region" description="Helical" evidence="6">
    <location>
        <begin position="388"/>
        <end position="406"/>
    </location>
</feature>
<evidence type="ECO:0000256" key="4">
    <source>
        <dbReference type="ARBA" id="ARBA00022989"/>
    </source>
</evidence>
<dbReference type="Proteomes" id="UP000243081">
    <property type="component" value="Unassembled WGS sequence"/>
</dbReference>
<keyword evidence="3 6" id="KW-0812">Transmembrane</keyword>
<feature type="transmembrane region" description="Helical" evidence="6">
    <location>
        <begin position="412"/>
        <end position="434"/>
    </location>
</feature>
<dbReference type="Gene3D" id="1.20.1250.20">
    <property type="entry name" value="MFS general substrate transporter like domains"/>
    <property type="match status" value="2"/>
</dbReference>
<evidence type="ECO:0000256" key="5">
    <source>
        <dbReference type="ARBA" id="ARBA00023136"/>
    </source>
</evidence>
<dbReference type="GO" id="GO:0016020">
    <property type="term" value="C:membrane"/>
    <property type="evidence" value="ECO:0007669"/>
    <property type="project" value="UniProtKB-SubCell"/>
</dbReference>
<feature type="transmembrane region" description="Helical" evidence="6">
    <location>
        <begin position="446"/>
        <end position="468"/>
    </location>
</feature>
<evidence type="ECO:0000256" key="1">
    <source>
        <dbReference type="ARBA" id="ARBA00004141"/>
    </source>
</evidence>
<evidence type="ECO:0000259" key="7">
    <source>
        <dbReference type="PROSITE" id="PS50850"/>
    </source>
</evidence>
<dbReference type="SUPFAM" id="SSF103473">
    <property type="entry name" value="MFS general substrate transporter"/>
    <property type="match status" value="1"/>
</dbReference>
<sequence>MSSSKVSAGLELPTSKPVSATLASEVCEDFMHTESAKPHWTAYLWDTLDKSPEERRFLCKIDAAILTIASLGYFIKNLDQININNAFISGMKEDLGLNGNQLNYMQTCWTVGYIIGQIPRQVQVKHYYFFLQSNPPLTVIFTDSNFLLTRIRPSLWIPSCEVTWSVLTIVMAKCSSAQQIYVLRFFIGLAESTFYPGMQYIIGSWYQKSELGKRSCIFHASSAVGSMFSAYLMAAVYHLDGAHGFKGWQWLFIINTVISLPIAVSGFFLLPDVPENTRAWYLNPGDVMLARKRMEADGRANRAPYTKAEAKKIFSSWHIYLLTLLYILYNNGGGVSAQPAFAIWLKQQGYSIPQANVYPTLTTCVQLATTLIYAWTSDTILKGERWPPIIFSGIMIIIVNTSLAIWNIPVAWKWACFILAGCSSGIGGLLYAWMHEICARDNEERALVAASMNEMAYVFQAWLPLLIWQQVDAPQYRKGYLASIGIAIAMMATTMTIRYLQRAEVASRRLRLPE</sequence>
<dbReference type="PANTHER" id="PTHR43791">
    <property type="entry name" value="PERMEASE-RELATED"/>
    <property type="match status" value="1"/>
</dbReference>
<feature type="transmembrane region" description="Helical" evidence="6">
    <location>
        <begin position="319"/>
        <end position="345"/>
    </location>
</feature>
<dbReference type="InterPro" id="IPR011701">
    <property type="entry name" value="MFS"/>
</dbReference>
<keyword evidence="4 6" id="KW-1133">Transmembrane helix</keyword>
<feature type="domain" description="Major facilitator superfamily (MFS) profile" evidence="7">
    <location>
        <begin position="65"/>
        <end position="504"/>
    </location>
</feature>
<evidence type="ECO:0000313" key="9">
    <source>
        <dbReference type="Proteomes" id="UP000243081"/>
    </source>
</evidence>
<keyword evidence="2" id="KW-0813">Transport</keyword>
<protein>
    <recommendedName>
        <fullName evidence="7">Major facilitator superfamily (MFS) profile domain-containing protein</fullName>
    </recommendedName>
</protein>
<keyword evidence="9" id="KW-1185">Reference proteome</keyword>
<feature type="transmembrane region" description="Helical" evidence="6">
    <location>
        <begin position="357"/>
        <end position="376"/>
    </location>
</feature>
<gene>
    <name evidence="8" type="ORF">LLEC1_03279</name>
</gene>
<dbReference type="OMA" id="FTWVCFM"/>
<dbReference type="EMBL" id="LUKN01000757">
    <property type="protein sequence ID" value="OAR02275.1"/>
    <property type="molecule type" value="Genomic_DNA"/>
</dbReference>
<proteinExistence type="predicted"/>
<feature type="transmembrane region" description="Helical" evidence="6">
    <location>
        <begin position="216"/>
        <end position="238"/>
    </location>
</feature>
<dbReference type="OrthoDB" id="3639251at2759"/>
<dbReference type="PANTHER" id="PTHR43791:SF39">
    <property type="entry name" value="TRANSPORTER LIZ1_SEO1, PUTATIVE (AFU_ORTHOLOGUE AFUA_3G00980)-RELATED"/>
    <property type="match status" value="1"/>
</dbReference>
<dbReference type="FunFam" id="1.20.1250.20:FF:000386">
    <property type="entry name" value="MFS general substrate transporter"/>
    <property type="match status" value="1"/>
</dbReference>
<organism evidence="8 9">
    <name type="scientific">Cordyceps confragosa</name>
    <name type="common">Lecanicillium lecanii</name>
    <dbReference type="NCBI Taxonomy" id="2714763"/>
    <lineage>
        <taxon>Eukaryota</taxon>
        <taxon>Fungi</taxon>
        <taxon>Dikarya</taxon>
        <taxon>Ascomycota</taxon>
        <taxon>Pezizomycotina</taxon>
        <taxon>Sordariomycetes</taxon>
        <taxon>Hypocreomycetidae</taxon>
        <taxon>Hypocreales</taxon>
        <taxon>Cordycipitaceae</taxon>
        <taxon>Akanthomyces</taxon>
    </lineage>
</organism>
<keyword evidence="5 6" id="KW-0472">Membrane</keyword>
<evidence type="ECO:0000313" key="8">
    <source>
        <dbReference type="EMBL" id="OAR02275.1"/>
    </source>
</evidence>
<evidence type="ECO:0000256" key="3">
    <source>
        <dbReference type="ARBA" id="ARBA00022692"/>
    </source>
</evidence>